<dbReference type="Proteomes" id="UP000092993">
    <property type="component" value="Unassembled WGS sequence"/>
</dbReference>
<organism evidence="1 2">
    <name type="scientific">Grifola frondosa</name>
    <name type="common">Maitake</name>
    <name type="synonym">Polyporus frondosus</name>
    <dbReference type="NCBI Taxonomy" id="5627"/>
    <lineage>
        <taxon>Eukaryota</taxon>
        <taxon>Fungi</taxon>
        <taxon>Dikarya</taxon>
        <taxon>Basidiomycota</taxon>
        <taxon>Agaricomycotina</taxon>
        <taxon>Agaricomycetes</taxon>
        <taxon>Polyporales</taxon>
        <taxon>Grifolaceae</taxon>
        <taxon>Grifola</taxon>
    </lineage>
</organism>
<evidence type="ECO:0000313" key="2">
    <source>
        <dbReference type="Proteomes" id="UP000092993"/>
    </source>
</evidence>
<keyword evidence="2" id="KW-1185">Reference proteome</keyword>
<name>A0A1C7LX01_GRIFR</name>
<evidence type="ECO:0000313" key="1">
    <source>
        <dbReference type="EMBL" id="OBZ69058.1"/>
    </source>
</evidence>
<reference evidence="1 2" key="1">
    <citation type="submission" date="2016-03" db="EMBL/GenBank/DDBJ databases">
        <title>Whole genome sequencing of Grifola frondosa 9006-11.</title>
        <authorList>
            <person name="Min B."/>
            <person name="Park H."/>
            <person name="Kim J.-G."/>
            <person name="Cho H."/>
            <person name="Oh Y.-L."/>
            <person name="Kong W.-S."/>
            <person name="Choi I.-G."/>
        </authorList>
    </citation>
    <scope>NUCLEOTIDE SEQUENCE [LARGE SCALE GENOMIC DNA]</scope>
    <source>
        <strain evidence="1 2">9006-11</strain>
    </source>
</reference>
<dbReference type="EMBL" id="LUGG01000019">
    <property type="protein sequence ID" value="OBZ69058.1"/>
    <property type="molecule type" value="Genomic_DNA"/>
</dbReference>
<accession>A0A1C7LX01</accession>
<proteinExistence type="predicted"/>
<protein>
    <recommendedName>
        <fullName evidence="3">F-box domain-containing protein</fullName>
    </recommendedName>
</protein>
<gene>
    <name evidence="1" type="ORF">A0H81_11276</name>
</gene>
<sequence>MSLVLGPALTDLDLSGITSIYYFKTSGDNLTPSLVAFLSRAKVASPCLKKVHLSSGRLSPQLRDTISNLVCALRILEHFVYTVDFPLTEDALGALAQSNHLRNLGLHLPENDGLLLPLKHITNPFASLRSLILHVDHLQSYLTFSGLATLPLVESFNLQIKQLPPQTLVEQLFADLSFRLSSEHLTQLVISSPADIPLTSDVTIHSPDLRPLLVFRLLQHAEITPRWKFDLDDELMREIASS</sequence>
<evidence type="ECO:0008006" key="3">
    <source>
        <dbReference type="Google" id="ProtNLM"/>
    </source>
</evidence>
<dbReference type="AlphaFoldDB" id="A0A1C7LX01"/>
<comment type="caution">
    <text evidence="1">The sequence shown here is derived from an EMBL/GenBank/DDBJ whole genome shotgun (WGS) entry which is preliminary data.</text>
</comment>